<evidence type="ECO:0000313" key="3">
    <source>
        <dbReference type="Proteomes" id="UP000272400"/>
    </source>
</evidence>
<reference evidence="2 3" key="1">
    <citation type="submission" date="2018-11" db="EMBL/GenBank/DDBJ databases">
        <title>Sequencing the genomes of 1000 actinobacteria strains.</title>
        <authorList>
            <person name="Klenk H.-P."/>
        </authorList>
    </citation>
    <scope>NUCLEOTIDE SEQUENCE [LARGE SCALE GENOMIC DNA]</scope>
    <source>
        <strain evidence="2 3">DSM 44254</strain>
    </source>
</reference>
<feature type="transmembrane region" description="Helical" evidence="1">
    <location>
        <begin position="35"/>
        <end position="58"/>
    </location>
</feature>
<evidence type="ECO:0000313" key="2">
    <source>
        <dbReference type="EMBL" id="ROO84901.1"/>
    </source>
</evidence>
<sequence>MTDTQLPSAESRADRFAREMAELKIPDPAAGRAALWLRLGGGLMALGLVLGAVGYLLAHGTTDPLAQRDALALGLAGVSASVVGAALFVRYSLTGFLRFWMARQSFDLARLTESLGGPRD</sequence>
<keyword evidence="1" id="KW-1133">Transmembrane helix</keyword>
<keyword evidence="1" id="KW-0812">Transmembrane</keyword>
<protein>
    <submittedName>
        <fullName evidence="2">Uncharacterized protein</fullName>
    </submittedName>
</protein>
<organism evidence="2 3">
    <name type="scientific">Actinocorallia herbida</name>
    <dbReference type="NCBI Taxonomy" id="58109"/>
    <lineage>
        <taxon>Bacteria</taxon>
        <taxon>Bacillati</taxon>
        <taxon>Actinomycetota</taxon>
        <taxon>Actinomycetes</taxon>
        <taxon>Streptosporangiales</taxon>
        <taxon>Thermomonosporaceae</taxon>
        <taxon>Actinocorallia</taxon>
    </lineage>
</organism>
<dbReference type="EMBL" id="RJKE01000001">
    <property type="protein sequence ID" value="ROO84901.1"/>
    <property type="molecule type" value="Genomic_DNA"/>
</dbReference>
<dbReference type="RefSeq" id="WP_211359661.1">
    <property type="nucleotide sequence ID" value="NZ_RJKE01000001.1"/>
</dbReference>
<proteinExistence type="predicted"/>
<keyword evidence="1" id="KW-0472">Membrane</keyword>
<evidence type="ECO:0000256" key="1">
    <source>
        <dbReference type="SAM" id="Phobius"/>
    </source>
</evidence>
<accession>A0A3N1CUB6</accession>
<gene>
    <name evidence="2" type="ORF">EDD29_2431</name>
</gene>
<dbReference type="AlphaFoldDB" id="A0A3N1CUB6"/>
<comment type="caution">
    <text evidence="2">The sequence shown here is derived from an EMBL/GenBank/DDBJ whole genome shotgun (WGS) entry which is preliminary data.</text>
</comment>
<name>A0A3N1CUB6_9ACTN</name>
<dbReference type="Proteomes" id="UP000272400">
    <property type="component" value="Unassembled WGS sequence"/>
</dbReference>
<keyword evidence="3" id="KW-1185">Reference proteome</keyword>
<feature type="transmembrane region" description="Helical" evidence="1">
    <location>
        <begin position="70"/>
        <end position="93"/>
    </location>
</feature>